<organism evidence="1 2">
    <name type="scientific">Colletotrichum cuscutae</name>
    <dbReference type="NCBI Taxonomy" id="1209917"/>
    <lineage>
        <taxon>Eukaryota</taxon>
        <taxon>Fungi</taxon>
        <taxon>Dikarya</taxon>
        <taxon>Ascomycota</taxon>
        <taxon>Pezizomycotina</taxon>
        <taxon>Sordariomycetes</taxon>
        <taxon>Hypocreomycetidae</taxon>
        <taxon>Glomerellales</taxon>
        <taxon>Glomerellaceae</taxon>
        <taxon>Colletotrichum</taxon>
        <taxon>Colletotrichum acutatum species complex</taxon>
    </lineage>
</organism>
<proteinExistence type="predicted"/>
<accession>A0AAI9YBS2</accession>
<gene>
    <name evidence="1" type="ORF">CCUS01_13419</name>
</gene>
<dbReference type="EMBL" id="MPDP01000015">
    <property type="protein sequence ID" value="KAK1495538.1"/>
    <property type="molecule type" value="Genomic_DNA"/>
</dbReference>
<keyword evidence="2" id="KW-1185">Reference proteome</keyword>
<sequence>MPPGQAPRVFWYLYNDCFYLTTTINYCYGESEQKIGKKKHYFDTSTYLVHTQNNPSKETLHLLIQPADEQRPILIPIRSLIHVVLAVPTFSIDKLNIITRTRCTADFSLSRVKNPGTWLDILPLHGCFHLFFLGLIVGPLSRLSSESRDAEEEAEDVSSWIHGDIMQECKGTLGGAVASPQGVRDTVKEHSSNVVVFYHWR</sequence>
<evidence type="ECO:0000313" key="2">
    <source>
        <dbReference type="Proteomes" id="UP001239213"/>
    </source>
</evidence>
<protein>
    <submittedName>
        <fullName evidence="1">Uncharacterized protein</fullName>
    </submittedName>
</protein>
<dbReference type="Proteomes" id="UP001239213">
    <property type="component" value="Unassembled WGS sequence"/>
</dbReference>
<comment type="caution">
    <text evidence="1">The sequence shown here is derived from an EMBL/GenBank/DDBJ whole genome shotgun (WGS) entry which is preliminary data.</text>
</comment>
<evidence type="ECO:0000313" key="1">
    <source>
        <dbReference type="EMBL" id="KAK1495538.1"/>
    </source>
</evidence>
<dbReference type="AlphaFoldDB" id="A0AAI9YBS2"/>
<name>A0AAI9YBS2_9PEZI</name>
<reference evidence="1" key="1">
    <citation type="submission" date="2016-11" db="EMBL/GenBank/DDBJ databases">
        <title>The genome sequence of Colletotrichum cuscutae.</title>
        <authorList>
            <person name="Baroncelli R."/>
        </authorList>
    </citation>
    <scope>NUCLEOTIDE SEQUENCE</scope>
    <source>
        <strain evidence="1">IMI 304802</strain>
    </source>
</reference>